<reference evidence="7" key="2">
    <citation type="submission" date="2025-09" db="UniProtKB">
        <authorList>
            <consortium name="Ensembl"/>
        </authorList>
    </citation>
    <scope>IDENTIFICATION</scope>
</reference>
<dbReference type="GeneTree" id="ENSGT00990000210700"/>
<comment type="subcellular location">
    <subcellularLocation>
        <location evidence="1">Membrane</location>
    </subcellularLocation>
</comment>
<dbReference type="Proteomes" id="UP000694406">
    <property type="component" value="Unplaced"/>
</dbReference>
<evidence type="ECO:0000256" key="3">
    <source>
        <dbReference type="ARBA" id="ARBA00022989"/>
    </source>
</evidence>
<dbReference type="GO" id="GO:0016020">
    <property type="term" value="C:membrane"/>
    <property type="evidence" value="ECO:0007669"/>
    <property type="project" value="UniProtKB-SubCell"/>
</dbReference>
<accession>A0A8C5S5F0</accession>
<organism evidence="7 8">
    <name type="scientific">Laticauda laticaudata</name>
    <name type="common">Blue-ringed sea krait</name>
    <name type="synonym">Blue-lipped sea krait</name>
    <dbReference type="NCBI Taxonomy" id="8630"/>
    <lineage>
        <taxon>Eukaryota</taxon>
        <taxon>Metazoa</taxon>
        <taxon>Chordata</taxon>
        <taxon>Craniata</taxon>
        <taxon>Vertebrata</taxon>
        <taxon>Euteleostomi</taxon>
        <taxon>Lepidosauria</taxon>
        <taxon>Squamata</taxon>
        <taxon>Bifurcata</taxon>
        <taxon>Unidentata</taxon>
        <taxon>Episquamata</taxon>
        <taxon>Toxicofera</taxon>
        <taxon>Serpentes</taxon>
        <taxon>Colubroidea</taxon>
        <taxon>Elapidae</taxon>
        <taxon>Laticaudinae</taxon>
        <taxon>Laticauda</taxon>
    </lineage>
</organism>
<dbReference type="PANTHER" id="PTHR17615:SF7">
    <property type="entry name" value="PROTEIN ENTREP3"/>
    <property type="match status" value="1"/>
</dbReference>
<evidence type="ECO:0000256" key="2">
    <source>
        <dbReference type="ARBA" id="ARBA00022692"/>
    </source>
</evidence>
<feature type="transmembrane region" description="Helical" evidence="6">
    <location>
        <begin position="38"/>
        <end position="64"/>
    </location>
</feature>
<evidence type="ECO:0000313" key="8">
    <source>
        <dbReference type="Proteomes" id="UP000694406"/>
    </source>
</evidence>
<name>A0A8C5S5F0_LATLA</name>
<dbReference type="AlphaFoldDB" id="A0A8C5S5F0"/>
<evidence type="ECO:0000256" key="4">
    <source>
        <dbReference type="ARBA" id="ARBA00023136"/>
    </source>
</evidence>
<evidence type="ECO:0000313" key="7">
    <source>
        <dbReference type="Ensembl" id="ENSLLTP00000012339.1"/>
    </source>
</evidence>
<protein>
    <submittedName>
        <fullName evidence="7">Uncharacterized protein</fullName>
    </submittedName>
</protein>
<dbReference type="PANTHER" id="PTHR17615">
    <property type="entry name" value="PROTEIN FAM189A"/>
    <property type="match status" value="1"/>
</dbReference>
<evidence type="ECO:0000256" key="6">
    <source>
        <dbReference type="SAM" id="Phobius"/>
    </source>
</evidence>
<dbReference type="Ensembl" id="ENSLLTT00000012814.1">
    <property type="protein sequence ID" value="ENSLLTP00000012339.1"/>
    <property type="gene ID" value="ENSLLTG00000009445.1"/>
</dbReference>
<comment type="similarity">
    <text evidence="5">Belongs to the ENTREP family.</text>
</comment>
<keyword evidence="4 6" id="KW-0472">Membrane</keyword>
<sequence>MFLGSLTMPSHSDSSCSLTGRTSHSFTHLRVRRAWLQIILLLGFIQMILGILIVTLSLLVTTSIPSQHPIGNSCPIWAGFPVSSLLERLGMWVFWGRGVSGIERRKQLFSLSGNWLSSFPRLAEVPSPFALAAF</sequence>
<evidence type="ECO:0000256" key="1">
    <source>
        <dbReference type="ARBA" id="ARBA00004370"/>
    </source>
</evidence>
<dbReference type="InterPro" id="IPR030431">
    <property type="entry name" value="ENTREP1-3"/>
</dbReference>
<keyword evidence="3 6" id="KW-1133">Transmembrane helix</keyword>
<proteinExistence type="inferred from homology"/>
<keyword evidence="8" id="KW-1185">Reference proteome</keyword>
<evidence type="ECO:0000256" key="5">
    <source>
        <dbReference type="ARBA" id="ARBA00034309"/>
    </source>
</evidence>
<reference evidence="7" key="1">
    <citation type="submission" date="2025-08" db="UniProtKB">
        <authorList>
            <consortium name="Ensembl"/>
        </authorList>
    </citation>
    <scope>IDENTIFICATION</scope>
</reference>
<keyword evidence="2 6" id="KW-0812">Transmembrane</keyword>